<proteinExistence type="inferred from homology"/>
<comment type="similarity">
    <text evidence="2">Belongs to the cytochrome P450 family.</text>
</comment>
<dbReference type="EMBL" id="JASCZI010241676">
    <property type="protein sequence ID" value="MED6204424.1"/>
    <property type="molecule type" value="Genomic_DNA"/>
</dbReference>
<feature type="region of interest" description="Disordered" evidence="8">
    <location>
        <begin position="62"/>
        <end position="83"/>
    </location>
</feature>
<evidence type="ECO:0000256" key="1">
    <source>
        <dbReference type="ARBA" id="ARBA00001971"/>
    </source>
</evidence>
<keyword evidence="3" id="KW-0349">Heme</keyword>
<dbReference type="PANTHER" id="PTHR24296">
    <property type="entry name" value="CYTOCHROME P450"/>
    <property type="match status" value="1"/>
</dbReference>
<evidence type="ECO:0000256" key="5">
    <source>
        <dbReference type="ARBA" id="ARBA00023002"/>
    </source>
</evidence>
<keyword evidence="4" id="KW-0479">Metal-binding</keyword>
<evidence type="ECO:0000256" key="2">
    <source>
        <dbReference type="ARBA" id="ARBA00010617"/>
    </source>
</evidence>
<keyword evidence="6" id="KW-0408">Iron</keyword>
<keyword evidence="5" id="KW-0560">Oxidoreductase</keyword>
<reference evidence="9 10" key="1">
    <citation type="journal article" date="2023" name="Plants (Basel)">
        <title>Bridging the Gap: Combining Genomics and Transcriptomics Approaches to Understand Stylosanthes scabra, an Orphan Legume from the Brazilian Caatinga.</title>
        <authorList>
            <person name="Ferreira-Neto J.R.C."/>
            <person name="da Silva M.D."/>
            <person name="Binneck E."/>
            <person name="de Melo N.F."/>
            <person name="da Silva R.H."/>
            <person name="de Melo A.L.T.M."/>
            <person name="Pandolfi V."/>
            <person name="Bustamante F.O."/>
            <person name="Brasileiro-Vidal A.C."/>
            <person name="Benko-Iseppon A.M."/>
        </authorList>
    </citation>
    <scope>NUCLEOTIDE SEQUENCE [LARGE SCALE GENOMIC DNA]</scope>
    <source>
        <tissue evidence="9">Leaves</tissue>
    </source>
</reference>
<protein>
    <submittedName>
        <fullName evidence="9">Uncharacterized protein</fullName>
    </submittedName>
</protein>
<comment type="caution">
    <text evidence="9">The sequence shown here is derived from an EMBL/GenBank/DDBJ whole genome shotgun (WGS) entry which is preliminary data.</text>
</comment>
<organism evidence="9 10">
    <name type="scientific">Stylosanthes scabra</name>
    <dbReference type="NCBI Taxonomy" id="79078"/>
    <lineage>
        <taxon>Eukaryota</taxon>
        <taxon>Viridiplantae</taxon>
        <taxon>Streptophyta</taxon>
        <taxon>Embryophyta</taxon>
        <taxon>Tracheophyta</taxon>
        <taxon>Spermatophyta</taxon>
        <taxon>Magnoliopsida</taxon>
        <taxon>eudicotyledons</taxon>
        <taxon>Gunneridae</taxon>
        <taxon>Pentapetalae</taxon>
        <taxon>rosids</taxon>
        <taxon>fabids</taxon>
        <taxon>Fabales</taxon>
        <taxon>Fabaceae</taxon>
        <taxon>Papilionoideae</taxon>
        <taxon>50 kb inversion clade</taxon>
        <taxon>dalbergioids sensu lato</taxon>
        <taxon>Dalbergieae</taxon>
        <taxon>Pterocarpus clade</taxon>
        <taxon>Stylosanthes</taxon>
    </lineage>
</organism>
<keyword evidence="10" id="KW-1185">Reference proteome</keyword>
<comment type="cofactor">
    <cofactor evidence="1">
        <name>heme</name>
        <dbReference type="ChEBI" id="CHEBI:30413"/>
    </cofactor>
</comment>
<name>A0ABU6Y339_9FABA</name>
<evidence type="ECO:0000313" key="10">
    <source>
        <dbReference type="Proteomes" id="UP001341840"/>
    </source>
</evidence>
<evidence type="ECO:0000256" key="6">
    <source>
        <dbReference type="ARBA" id="ARBA00023004"/>
    </source>
</evidence>
<evidence type="ECO:0000313" key="9">
    <source>
        <dbReference type="EMBL" id="MED6204424.1"/>
    </source>
</evidence>
<sequence length="182" mass="20157">MPCCTENPWNSSLPKPFFSSSPFSPFSASTTEYIKLHPRASRPTLSSAHFLTSSSTAIDSEIRPPMSSVTAPRTPSSSADRKLQHKTANYEFNTKSLRYFAIQNVTIEIQTRRILLLQRASESEFVLNLTNVLEWFAFGNVCKLAFNVDLACLAVEGYDDAMISSNSCAHSRMPLHSALGSL</sequence>
<feature type="compositionally biased region" description="Polar residues" evidence="8">
    <location>
        <begin position="67"/>
        <end position="78"/>
    </location>
</feature>
<evidence type="ECO:0000256" key="7">
    <source>
        <dbReference type="ARBA" id="ARBA00023033"/>
    </source>
</evidence>
<gene>
    <name evidence="9" type="ORF">PIB30_009168</name>
</gene>
<evidence type="ECO:0000256" key="4">
    <source>
        <dbReference type="ARBA" id="ARBA00022723"/>
    </source>
</evidence>
<keyword evidence="7" id="KW-0503">Monooxygenase</keyword>
<evidence type="ECO:0000256" key="8">
    <source>
        <dbReference type="SAM" id="MobiDB-lite"/>
    </source>
</evidence>
<evidence type="ECO:0000256" key="3">
    <source>
        <dbReference type="ARBA" id="ARBA00022617"/>
    </source>
</evidence>
<accession>A0ABU6Y339</accession>
<dbReference type="Proteomes" id="UP001341840">
    <property type="component" value="Unassembled WGS sequence"/>
</dbReference>